<dbReference type="GO" id="GO:0007018">
    <property type="term" value="P:microtubule-based movement"/>
    <property type="evidence" value="ECO:0007669"/>
    <property type="project" value="InterPro"/>
</dbReference>
<feature type="compositionally biased region" description="Polar residues" evidence="4">
    <location>
        <begin position="333"/>
        <end position="343"/>
    </location>
</feature>
<protein>
    <submittedName>
        <fullName evidence="6">Kinesin motor domain containing protein</fullName>
    </submittedName>
</protein>
<dbReference type="STRING" id="1202772.A0A1V9YTR3"/>
<dbReference type="Gene3D" id="3.40.850.10">
    <property type="entry name" value="Kinesin motor domain"/>
    <property type="match status" value="1"/>
</dbReference>
<dbReference type="InterPro" id="IPR027640">
    <property type="entry name" value="Kinesin-like_fam"/>
</dbReference>
<dbReference type="SUPFAM" id="SSF47781">
    <property type="entry name" value="RuvA domain 2-like"/>
    <property type="match status" value="1"/>
</dbReference>
<dbReference type="PROSITE" id="PS50067">
    <property type="entry name" value="KINESIN_MOTOR_2"/>
    <property type="match status" value="1"/>
</dbReference>
<dbReference type="Gene3D" id="1.10.150.280">
    <property type="entry name" value="AF1531-like domain"/>
    <property type="match status" value="1"/>
</dbReference>
<dbReference type="InterPro" id="IPR001752">
    <property type="entry name" value="Kinesin_motor_dom"/>
</dbReference>
<dbReference type="InterPro" id="IPR010994">
    <property type="entry name" value="RuvA_2-like"/>
</dbReference>
<feature type="region of interest" description="Disordered" evidence="4">
    <location>
        <begin position="310"/>
        <end position="358"/>
    </location>
</feature>
<organism evidence="6 7">
    <name type="scientific">Achlya hypogyna</name>
    <name type="common">Oomycete</name>
    <name type="synonym">Protoachlya hypogyna</name>
    <dbReference type="NCBI Taxonomy" id="1202772"/>
    <lineage>
        <taxon>Eukaryota</taxon>
        <taxon>Sar</taxon>
        <taxon>Stramenopiles</taxon>
        <taxon>Oomycota</taxon>
        <taxon>Saprolegniomycetes</taxon>
        <taxon>Saprolegniales</taxon>
        <taxon>Achlyaceae</taxon>
        <taxon>Achlya</taxon>
    </lineage>
</organism>
<dbReference type="PANTHER" id="PTHR47969:SF9">
    <property type="entry name" value="KINESIN-LIKE PROTEIN"/>
    <property type="match status" value="1"/>
</dbReference>
<proteinExistence type="inferred from homology"/>
<dbReference type="GO" id="GO:0003777">
    <property type="term" value="F:microtubule motor activity"/>
    <property type="evidence" value="ECO:0007669"/>
    <property type="project" value="InterPro"/>
</dbReference>
<evidence type="ECO:0000256" key="2">
    <source>
        <dbReference type="ARBA" id="ARBA00023175"/>
    </source>
</evidence>
<evidence type="ECO:0000313" key="7">
    <source>
        <dbReference type="Proteomes" id="UP000243579"/>
    </source>
</evidence>
<evidence type="ECO:0000259" key="5">
    <source>
        <dbReference type="PROSITE" id="PS50067"/>
    </source>
</evidence>
<feature type="compositionally biased region" description="Polar residues" evidence="4">
    <location>
        <begin position="312"/>
        <end position="325"/>
    </location>
</feature>
<evidence type="ECO:0000256" key="1">
    <source>
        <dbReference type="ARBA" id="ARBA00022701"/>
    </source>
</evidence>
<dbReference type="AlphaFoldDB" id="A0A1V9YTR3"/>
<comment type="similarity">
    <text evidence="3">Belongs to the TRAFAC class myosin-kinesin ATPase superfamily. Kinesin family.</text>
</comment>
<dbReference type="SUPFAM" id="SSF52540">
    <property type="entry name" value="P-loop containing nucleoside triphosphate hydrolases"/>
    <property type="match status" value="1"/>
</dbReference>
<feature type="region of interest" description="Disordered" evidence="4">
    <location>
        <begin position="432"/>
        <end position="472"/>
    </location>
</feature>
<dbReference type="PRINTS" id="PR00380">
    <property type="entry name" value="KINESINHEAVY"/>
</dbReference>
<keyword evidence="7" id="KW-1185">Reference proteome</keyword>
<accession>A0A1V9YTR3</accession>
<comment type="caution">
    <text evidence="6">The sequence shown here is derived from an EMBL/GenBank/DDBJ whole genome shotgun (WGS) entry which is preliminary data.</text>
</comment>
<dbReference type="Proteomes" id="UP000243579">
    <property type="component" value="Unassembled WGS sequence"/>
</dbReference>
<dbReference type="GO" id="GO:0005874">
    <property type="term" value="C:microtubule"/>
    <property type="evidence" value="ECO:0007669"/>
    <property type="project" value="UniProtKB-KW"/>
</dbReference>
<feature type="domain" description="Kinesin motor" evidence="5">
    <location>
        <begin position="8"/>
        <end position="315"/>
    </location>
</feature>
<gene>
    <name evidence="6" type="ORF">ACHHYP_06497</name>
</gene>
<keyword evidence="2 3" id="KW-0505">Motor protein</keyword>
<dbReference type="EMBL" id="JNBR01000960">
    <property type="protein sequence ID" value="OQR89057.1"/>
    <property type="molecule type" value="Genomic_DNA"/>
</dbReference>
<dbReference type="PANTHER" id="PTHR47969">
    <property type="entry name" value="CHROMOSOME-ASSOCIATED KINESIN KIF4A-RELATED"/>
    <property type="match status" value="1"/>
</dbReference>
<keyword evidence="1" id="KW-0493">Microtubule</keyword>
<sequence>MADKYKARVKVIVRVRPDERAAKEEPCSIEVLCKDTLHQATQLKVRGEVMEFDQCFSATTSQEELFQREMAPTIPLVLQGMNMTVLAYGPAKNGKTYTLEGTAQSPGLVPRTMKQVFHHLHTLRGRVTVHTSVVEIQNNKVFDLLDAKTDKLDLPIRQSATGTIAVQGVTSQAVETLHEFTKLYELARAAQSRQSHRILIVTVDTTSANGPHIVGKFQFIDLACSEENRRRSLEPRLSESSCNLMSFFVLGKVLNAVNDGRALQHVPFRDSKLTRLLHGSLGAPNCLATFICNVSSASVPDALPALQYASKARQTPETKSTSRRSVGNEAVRPTSSPMGNQPNAVEPQPVGEVKPTPEERLRLWRRLRLAKEMSPSDGKKRSQDPPQLAPHKRLKLESPPKPSILVHSCATPKTPCRIPMRRESIAPLMTRKPLGNLTNVPTAPTITPAKDNFKTPEKTSAGEKLVRSPRPVEQRPLDRIRKLLHMAMEYEKRERLSAALAVYRCTNSLLPDSSTKLKARIDRLQAAVGTHFDAPMTSITDTLKTILAADIVETLNKGSKQTILELQGVGEKRASVILGVRAIAPFTSIDDLRRAGMTEKQVARLVELNVDSIANQV</sequence>
<feature type="compositionally biased region" description="Basic and acidic residues" evidence="4">
    <location>
        <begin position="451"/>
        <end position="472"/>
    </location>
</feature>
<dbReference type="GO" id="GO:0005524">
    <property type="term" value="F:ATP binding"/>
    <property type="evidence" value="ECO:0007669"/>
    <property type="project" value="UniProtKB-UniRule"/>
</dbReference>
<dbReference type="GO" id="GO:0005875">
    <property type="term" value="C:microtubule associated complex"/>
    <property type="evidence" value="ECO:0007669"/>
    <property type="project" value="TreeGrafter"/>
</dbReference>
<dbReference type="GO" id="GO:0051231">
    <property type="term" value="P:spindle elongation"/>
    <property type="evidence" value="ECO:0007669"/>
    <property type="project" value="TreeGrafter"/>
</dbReference>
<reference evidence="6 7" key="1">
    <citation type="journal article" date="2014" name="Genome Biol. Evol.">
        <title>The secreted proteins of Achlya hypogyna and Thraustotheca clavata identify the ancestral oomycete secretome and reveal gene acquisitions by horizontal gene transfer.</title>
        <authorList>
            <person name="Misner I."/>
            <person name="Blouin N."/>
            <person name="Leonard G."/>
            <person name="Richards T.A."/>
            <person name="Lane C.E."/>
        </authorList>
    </citation>
    <scope>NUCLEOTIDE SEQUENCE [LARGE SCALE GENOMIC DNA]</scope>
    <source>
        <strain evidence="6 7">ATCC 48635</strain>
    </source>
</reference>
<dbReference type="GO" id="GO:0008017">
    <property type="term" value="F:microtubule binding"/>
    <property type="evidence" value="ECO:0007669"/>
    <property type="project" value="InterPro"/>
</dbReference>
<dbReference type="InterPro" id="IPR027417">
    <property type="entry name" value="P-loop_NTPase"/>
</dbReference>
<evidence type="ECO:0000256" key="4">
    <source>
        <dbReference type="SAM" id="MobiDB-lite"/>
    </source>
</evidence>
<dbReference type="GO" id="GO:0007052">
    <property type="term" value="P:mitotic spindle organization"/>
    <property type="evidence" value="ECO:0007669"/>
    <property type="project" value="TreeGrafter"/>
</dbReference>
<feature type="region of interest" description="Disordered" evidence="4">
    <location>
        <begin position="371"/>
        <end position="404"/>
    </location>
</feature>
<feature type="binding site" evidence="3">
    <location>
        <begin position="89"/>
        <end position="96"/>
    </location>
    <ligand>
        <name>ATP</name>
        <dbReference type="ChEBI" id="CHEBI:30616"/>
    </ligand>
</feature>
<dbReference type="InterPro" id="IPR036961">
    <property type="entry name" value="Kinesin_motor_dom_sf"/>
</dbReference>
<dbReference type="Pfam" id="PF00225">
    <property type="entry name" value="Kinesin"/>
    <property type="match status" value="1"/>
</dbReference>
<keyword evidence="3" id="KW-0547">Nucleotide-binding</keyword>
<dbReference type="SMART" id="SM00129">
    <property type="entry name" value="KISc"/>
    <property type="match status" value="1"/>
</dbReference>
<keyword evidence="3" id="KW-0067">ATP-binding</keyword>
<feature type="compositionally biased region" description="Polar residues" evidence="4">
    <location>
        <begin position="436"/>
        <end position="445"/>
    </location>
</feature>
<dbReference type="OrthoDB" id="3176171at2759"/>
<name>A0A1V9YTR3_ACHHY</name>
<evidence type="ECO:0000256" key="3">
    <source>
        <dbReference type="PROSITE-ProRule" id="PRU00283"/>
    </source>
</evidence>
<evidence type="ECO:0000313" key="6">
    <source>
        <dbReference type="EMBL" id="OQR89057.1"/>
    </source>
</evidence>